<gene>
    <name evidence="1" type="ORF">G6850_00034</name>
</gene>
<keyword evidence="1" id="KW-0614">Plasmid</keyword>
<dbReference type="EMBL" id="MT230371">
    <property type="protein sequence ID" value="QJS04756.1"/>
    <property type="molecule type" value="Genomic_DNA"/>
</dbReference>
<evidence type="ECO:0000313" key="1">
    <source>
        <dbReference type="EMBL" id="QJS04756.1"/>
    </source>
</evidence>
<sequence>MPRHAHAQALLAGHRVLFHQTVIGVPELPFQRFIALRTIPGRIFAFGFSGVFTATAICELPFRFNQESGRPSRFIVFPETDLLFGC</sequence>
<proteinExistence type="predicted"/>
<protein>
    <submittedName>
        <fullName evidence="1">Uncharacterized protein</fullName>
    </submittedName>
</protein>
<accession>A0A6M4P4L0</accession>
<organism evidence="1">
    <name type="scientific">Escherichia coli</name>
    <dbReference type="NCBI Taxonomy" id="562"/>
    <lineage>
        <taxon>Bacteria</taxon>
        <taxon>Pseudomonadati</taxon>
        <taxon>Pseudomonadota</taxon>
        <taxon>Gammaproteobacteria</taxon>
        <taxon>Enterobacterales</taxon>
        <taxon>Enterobacteriaceae</taxon>
        <taxon>Escherichia</taxon>
    </lineage>
</organism>
<reference evidence="1" key="1">
    <citation type="journal article" date="2020" name="Vet. Microbiol.">
        <title>Characterisation of plasmids harbouring extended-spectrum cephalosporin resistance genes in Escherichia coli from French rivers.</title>
        <authorList>
            <person name="Baron S."/>
            <person name="Le Devendec L."/>
            <person name="Lucas P."/>
            <person name="Larvor E."/>
            <person name="Jove T."/>
            <person name="Kempf I."/>
        </authorList>
    </citation>
    <scope>NUCLEOTIDE SEQUENCE</scope>
    <source>
        <strain evidence="1">DH5alpha</strain>
        <plasmid evidence="1">pESBL87</plasmid>
    </source>
</reference>
<name>A0A6M4P4L0_ECOLX</name>
<geneLocation type="plasmid" evidence="1">
    <name>pESBL87</name>
</geneLocation>
<dbReference type="AlphaFoldDB" id="A0A6M4P4L0"/>